<evidence type="ECO:0000259" key="4">
    <source>
        <dbReference type="Pfam" id="PF20843"/>
    </source>
</evidence>
<dbReference type="AlphaFoldDB" id="A0A9P4PE01"/>
<comment type="caution">
    <text evidence="5">The sequence shown here is derived from an EMBL/GenBank/DDBJ whole genome shotgun (WGS) entry which is preliminary data.</text>
</comment>
<evidence type="ECO:0000259" key="3">
    <source>
        <dbReference type="Pfam" id="PF20842"/>
    </source>
</evidence>
<evidence type="ECO:0000259" key="2">
    <source>
        <dbReference type="Pfam" id="PF12768"/>
    </source>
</evidence>
<accession>A0A9P4PE01</accession>
<feature type="domain" description="Rax2-like second" evidence="3">
    <location>
        <begin position="232"/>
        <end position="381"/>
    </location>
</feature>
<feature type="transmembrane region" description="Helical" evidence="1">
    <location>
        <begin position="1166"/>
        <end position="1193"/>
    </location>
</feature>
<organism evidence="5 6">
    <name type="scientific">Karstenula rhodostoma CBS 690.94</name>
    <dbReference type="NCBI Taxonomy" id="1392251"/>
    <lineage>
        <taxon>Eukaryota</taxon>
        <taxon>Fungi</taxon>
        <taxon>Dikarya</taxon>
        <taxon>Ascomycota</taxon>
        <taxon>Pezizomycotina</taxon>
        <taxon>Dothideomycetes</taxon>
        <taxon>Pleosporomycetidae</taxon>
        <taxon>Pleosporales</taxon>
        <taxon>Massarineae</taxon>
        <taxon>Didymosphaeriaceae</taxon>
        <taxon>Karstenula</taxon>
    </lineage>
</organism>
<dbReference type="InterPro" id="IPR011043">
    <property type="entry name" value="Gal_Oxase/kelch_b-propeller"/>
</dbReference>
<proteinExistence type="predicted"/>
<sequence>MRDPLSSLLASRAGKLALSLLLASPDLISRTAAFAFTPVPAPNINIDRLGRVALAGDFDAISLYEYEGQTQGPATNGLYSRFPNALFAKIQKTDGEVRAMCHYTDGDTDAIVVGGNFTSVDGQSTPGGIALIDANTGDVTPTTGLTGQVNALYCDPKRQQVYVGGAIDSNAIGNYSNAIIWKADNSWENLPFKGFDGPVHSIVAGVNDTVVFGGQFQKLAGIVLSGNGTAENNTQSLPIGSATITAQTSSGQPGFTDPKVIVCKADTKIQGSDSTWLLADDSPGFWKAEFGFGFQPTQLQLHNTDFEGRGTKEFRFTALPDGGIMNLTYNDPSTGERKYCDAKCPLPQGNTSAQVFDFVNLVGMDSFRIDISQWYGNGGGLNGIELFQTDIYAYAIQEFNAPKCGGATSGGQATAVGNWQSSPSHDSSSKYLTATLDTADYSPNSTYVVFRPDVPQSGDYTIKMYTPGCQGDGTCGTRGRVNITGFMETDAGPSSIVIAQTNDFDKYDEIYNGHVDVTNGFRPEVTLAPVAGQNPGTNVLTVVAQRVRFEIHTVQDNGTELNGLFEYNPNEQITSTNFTASTIDKAGASLSPQSSAIVNALVKADKRLYVGGNFTNKDGLNYIFAVDDSGPTVLSGKGLNDQVVTIYQGGSALYVGGNFTNTQDNSNDNLGRIAAYVDDKWQALGAGVDGVVTSIVPISNVTGNATEDVLAITGDFESVRAFGNNPSFAADGFAIWVPSQNNWLENLALSTMAISGRITSFVLLNGTERFYAGRITSQGLGASGAAVLNSNNTLSSFGININLQQQQQQASLRKRALTAGQNANNTGISTALFHKNGNNIDKTILAGHFAATDKDGQNITNVVIIDSNNDIRGFGDEVDSNSTFGALGLLGDVLFAGGLVTGQVGTTKIAGVVAYDLANNKFQDSQPPALQGTNVTVNVIAARRNSQDVYVGGRFDSAGALSCPSLCVWDNDRKQWNTPGADVYGVVTNLLWVSDTKALVAGNLTIGNNQTKVFTFDSTNSQFQEVAGAGDLPGTVDTLCPANLDGSQMWAAGKSSDGNTYLQRFDGSKWNAVDDKLFGSGTNIQGLQALPLTQDHQKSDLIDQNQGLLILGQVNITGFGVASAALFDGTTLTPFLLSSAQGGASGSLSKVVAEREDFFQGGGKHLALGFIVLIALAIALALTFLLVVAGILLEWYRKRAAGYSPAPTSFTDHVGNQSRIPPQELFGTLRGPQAPAI</sequence>
<dbReference type="InterPro" id="IPR024982">
    <property type="entry name" value="Rax2-like_C"/>
</dbReference>
<dbReference type="GO" id="GO:1902929">
    <property type="term" value="C:plasma membrane of growing cell tip"/>
    <property type="evidence" value="ECO:0007669"/>
    <property type="project" value="TreeGrafter"/>
</dbReference>
<dbReference type="SUPFAM" id="SSF50965">
    <property type="entry name" value="Galactose oxidase, central domain"/>
    <property type="match status" value="1"/>
</dbReference>
<dbReference type="InterPro" id="IPR048266">
    <property type="entry name" value="Rax2-like_second"/>
</dbReference>
<dbReference type="Pfam" id="PF20842">
    <property type="entry name" value="Rax2_2"/>
    <property type="match status" value="1"/>
</dbReference>
<evidence type="ECO:0000313" key="5">
    <source>
        <dbReference type="EMBL" id="KAF2442260.1"/>
    </source>
</evidence>
<feature type="domain" description="Rax2-like C-terminal" evidence="2">
    <location>
        <begin position="913"/>
        <end position="1159"/>
    </location>
</feature>
<dbReference type="OrthoDB" id="2503993at2759"/>
<evidence type="ECO:0000256" key="1">
    <source>
        <dbReference type="SAM" id="Phobius"/>
    </source>
</evidence>
<dbReference type="PANTHER" id="PTHR31778">
    <property type="entry name" value="BUD SITE SELECTION PROTEIN RAX2"/>
    <property type="match status" value="1"/>
</dbReference>
<evidence type="ECO:0000313" key="6">
    <source>
        <dbReference type="Proteomes" id="UP000799764"/>
    </source>
</evidence>
<keyword evidence="6" id="KW-1185">Reference proteome</keyword>
<keyword evidence="1" id="KW-0472">Membrane</keyword>
<reference evidence="5" key="1">
    <citation type="journal article" date="2020" name="Stud. Mycol.">
        <title>101 Dothideomycetes genomes: a test case for predicting lifestyles and emergence of pathogens.</title>
        <authorList>
            <person name="Haridas S."/>
            <person name="Albert R."/>
            <person name="Binder M."/>
            <person name="Bloem J."/>
            <person name="Labutti K."/>
            <person name="Salamov A."/>
            <person name="Andreopoulos B."/>
            <person name="Baker S."/>
            <person name="Barry K."/>
            <person name="Bills G."/>
            <person name="Bluhm B."/>
            <person name="Cannon C."/>
            <person name="Castanera R."/>
            <person name="Culley D."/>
            <person name="Daum C."/>
            <person name="Ezra D."/>
            <person name="Gonzalez J."/>
            <person name="Henrissat B."/>
            <person name="Kuo A."/>
            <person name="Liang C."/>
            <person name="Lipzen A."/>
            <person name="Lutzoni F."/>
            <person name="Magnuson J."/>
            <person name="Mondo S."/>
            <person name="Nolan M."/>
            <person name="Ohm R."/>
            <person name="Pangilinan J."/>
            <person name="Park H.-J."/>
            <person name="Ramirez L."/>
            <person name="Alfaro M."/>
            <person name="Sun H."/>
            <person name="Tritt A."/>
            <person name="Yoshinaga Y."/>
            <person name="Zwiers L.-H."/>
            <person name="Turgeon B."/>
            <person name="Goodwin S."/>
            <person name="Spatafora J."/>
            <person name="Crous P."/>
            <person name="Grigoriev I."/>
        </authorList>
    </citation>
    <scope>NUCLEOTIDE SEQUENCE</scope>
    <source>
        <strain evidence="5">CBS 690.94</strain>
    </source>
</reference>
<dbReference type="PANTHER" id="PTHR31778:SF2">
    <property type="entry name" value="BUD SITE SELECTION PROTEIN RAX2"/>
    <property type="match status" value="1"/>
</dbReference>
<keyword evidence="1" id="KW-0812">Transmembrane</keyword>
<name>A0A9P4PE01_9PLEO</name>
<dbReference type="InterPro" id="IPR048265">
    <property type="entry name" value="Rax2-like_third"/>
</dbReference>
<dbReference type="Proteomes" id="UP000799764">
    <property type="component" value="Unassembled WGS sequence"/>
</dbReference>
<keyword evidence="1" id="KW-1133">Transmembrane helix</keyword>
<evidence type="ECO:0008006" key="7">
    <source>
        <dbReference type="Google" id="ProtNLM"/>
    </source>
</evidence>
<feature type="domain" description="Rax2-like third" evidence="4">
    <location>
        <begin position="392"/>
        <end position="551"/>
    </location>
</feature>
<dbReference type="SUPFAM" id="SSF50969">
    <property type="entry name" value="YVTN repeat-like/Quinoprotein amine dehydrogenase"/>
    <property type="match status" value="1"/>
</dbReference>
<dbReference type="Pfam" id="PF12768">
    <property type="entry name" value="Rax2"/>
    <property type="match status" value="1"/>
</dbReference>
<gene>
    <name evidence="5" type="ORF">P171DRAFT_64505</name>
</gene>
<protein>
    <recommendedName>
        <fullName evidence="7">Cellular morphogenesis protein</fullName>
    </recommendedName>
</protein>
<dbReference type="InterPro" id="IPR011044">
    <property type="entry name" value="Quino_amine_DH_bsu"/>
</dbReference>
<dbReference type="EMBL" id="MU001504">
    <property type="protein sequence ID" value="KAF2442260.1"/>
    <property type="molecule type" value="Genomic_DNA"/>
</dbReference>
<dbReference type="Pfam" id="PF20843">
    <property type="entry name" value="Rax2_3"/>
    <property type="match status" value="1"/>
</dbReference>